<reference evidence="2 3" key="1">
    <citation type="journal article" date="2012" name="FEBS Lett.">
        <title>Anammox organism KSU-1 expresses a NirK-type copper-containing nitrite reductase instead of a NirS-type with cytochrome cd1.</title>
        <authorList>
            <person name="Hira D."/>
            <person name="Toh H."/>
            <person name="Migita C.T."/>
            <person name="Okubo H."/>
            <person name="Nishiyama T."/>
            <person name="Hattori M."/>
            <person name="Furukawa K."/>
            <person name="Fujii T."/>
        </authorList>
    </citation>
    <scope>NUCLEOTIDE SEQUENCE [LARGE SCALE GENOMIC DNA]</scope>
</reference>
<evidence type="ECO:0000259" key="1">
    <source>
        <dbReference type="Pfam" id="PF13274"/>
    </source>
</evidence>
<comment type="caution">
    <text evidence="2">The sequence shown here is derived from an EMBL/GenBank/DDBJ whole genome shotgun (WGS) entry which is preliminary data.</text>
</comment>
<dbReference type="Pfam" id="PF13274">
    <property type="entry name" value="SocA_Panacea"/>
    <property type="match status" value="1"/>
</dbReference>
<evidence type="ECO:0000313" key="2">
    <source>
        <dbReference type="EMBL" id="GAB61846.1"/>
    </source>
</evidence>
<name>I3IJF1_9BACT</name>
<protein>
    <recommendedName>
        <fullName evidence="1">Antitoxin SocA-like Panacea domain-containing protein</fullName>
    </recommendedName>
</protein>
<dbReference type="EMBL" id="BAFH01000003">
    <property type="protein sequence ID" value="GAB61846.1"/>
    <property type="molecule type" value="Genomic_DNA"/>
</dbReference>
<proteinExistence type="predicted"/>
<organism evidence="2 3">
    <name type="scientific">Candidatus Jettenia caeni</name>
    <dbReference type="NCBI Taxonomy" id="247490"/>
    <lineage>
        <taxon>Bacteria</taxon>
        <taxon>Pseudomonadati</taxon>
        <taxon>Planctomycetota</taxon>
        <taxon>Candidatus Brocadiia</taxon>
        <taxon>Candidatus Brocadiales</taxon>
        <taxon>Candidatus Brocadiaceae</taxon>
        <taxon>Candidatus Jettenia</taxon>
    </lineage>
</organism>
<dbReference type="STRING" id="247490.KSU1_C0250"/>
<evidence type="ECO:0000313" key="3">
    <source>
        <dbReference type="Proteomes" id="UP000002985"/>
    </source>
</evidence>
<sequence>MLINHNREKLLNAIIYFSKNTKYCGITKLCKLLYYFDFMHFRETGRSVTGLDYFAWDFGPVPQELYFELKNPSQELKDYIRKAADSEGSFEKLIPQKKFDDKHFSKKELKILQEVVYIFKDAKTKEMTEASHLPNHPWDKTIKGKGEKKRIDYLLAIDNTEKSLNIEEAKERMKEREEIIKAFNG</sequence>
<feature type="domain" description="Antitoxin SocA-like Panacea" evidence="1">
    <location>
        <begin position="29"/>
        <end position="138"/>
    </location>
</feature>
<dbReference type="AlphaFoldDB" id="I3IJF1"/>
<dbReference type="OrthoDB" id="9799173at2"/>
<dbReference type="InterPro" id="IPR025272">
    <property type="entry name" value="SocA_Panacea"/>
</dbReference>
<accession>I3IJF1</accession>
<dbReference type="Proteomes" id="UP000002985">
    <property type="component" value="Unassembled WGS sequence"/>
</dbReference>
<gene>
    <name evidence="2" type="ORF">KSU1_C0250</name>
</gene>
<dbReference type="eggNOG" id="COG3600">
    <property type="taxonomic scope" value="Bacteria"/>
</dbReference>
<keyword evidence="3" id="KW-1185">Reference proteome</keyword>